<dbReference type="CDD" id="cd12240">
    <property type="entry name" value="RRM_NCBP2"/>
    <property type="match status" value="1"/>
</dbReference>
<dbReference type="InterPro" id="IPR035979">
    <property type="entry name" value="RBD_domain_sf"/>
</dbReference>
<keyword evidence="9" id="KW-0812">Transmembrane</keyword>
<protein>
    <recommendedName>
        <fullName evidence="8">Nuclear cap-binding protein subunit 2</fullName>
    </recommendedName>
    <alternativeName>
        <fullName evidence="8">20 kDa nuclear cap-binding protein</fullName>
    </alternativeName>
</protein>
<evidence type="ECO:0000313" key="12">
    <source>
        <dbReference type="Proteomes" id="UP000242715"/>
    </source>
</evidence>
<dbReference type="PANTHER" id="PTHR18847">
    <property type="entry name" value="20 KD NUCLEAR CAP BINDING PROTEIN"/>
    <property type="match status" value="1"/>
</dbReference>
<comment type="subcellular location">
    <subcellularLocation>
        <location evidence="1 8">Nucleus</location>
    </subcellularLocation>
</comment>
<dbReference type="Gene3D" id="3.30.70.330">
    <property type="match status" value="1"/>
</dbReference>
<evidence type="ECO:0000256" key="7">
    <source>
        <dbReference type="PROSITE-ProRule" id="PRU00176"/>
    </source>
</evidence>
<feature type="transmembrane region" description="Helical" evidence="9">
    <location>
        <begin position="131"/>
        <end position="150"/>
    </location>
</feature>
<evidence type="ECO:0000313" key="11">
    <source>
        <dbReference type="EMBL" id="GAU27113.1"/>
    </source>
</evidence>
<reference evidence="12" key="1">
    <citation type="journal article" date="2017" name="Front. Plant Sci.">
        <title>Climate Clever Clovers: New Paradigm to Reduce the Environmental Footprint of Ruminants by Breeding Low Methanogenic Forages Utilizing Haplotype Variation.</title>
        <authorList>
            <person name="Kaur P."/>
            <person name="Appels R."/>
            <person name="Bayer P.E."/>
            <person name="Keeble-Gagnere G."/>
            <person name="Wang J."/>
            <person name="Hirakawa H."/>
            <person name="Shirasawa K."/>
            <person name="Vercoe P."/>
            <person name="Stefanova K."/>
            <person name="Durmic Z."/>
            <person name="Nichols P."/>
            <person name="Revell C."/>
            <person name="Isobe S.N."/>
            <person name="Edwards D."/>
            <person name="Erskine W."/>
        </authorList>
    </citation>
    <scope>NUCLEOTIDE SEQUENCE [LARGE SCALE GENOMIC DNA]</scope>
    <source>
        <strain evidence="12">cv. Daliak</strain>
    </source>
</reference>
<dbReference type="GO" id="GO:0045292">
    <property type="term" value="P:mRNA cis splicing, via spliceosome"/>
    <property type="evidence" value="ECO:0007669"/>
    <property type="project" value="InterPro"/>
</dbReference>
<evidence type="ECO:0000256" key="2">
    <source>
        <dbReference type="ARBA" id="ARBA00010725"/>
    </source>
</evidence>
<evidence type="ECO:0000256" key="3">
    <source>
        <dbReference type="ARBA" id="ARBA00022664"/>
    </source>
</evidence>
<keyword evidence="9" id="KW-1133">Transmembrane helix</keyword>
<evidence type="ECO:0000259" key="10">
    <source>
        <dbReference type="PROSITE" id="PS50102"/>
    </source>
</evidence>
<keyword evidence="4 7" id="KW-0694">RNA-binding</keyword>
<keyword evidence="12" id="KW-1185">Reference proteome</keyword>
<evidence type="ECO:0000256" key="1">
    <source>
        <dbReference type="ARBA" id="ARBA00004123"/>
    </source>
</evidence>
<keyword evidence="9" id="KW-0472">Membrane</keyword>
<evidence type="ECO:0000256" key="5">
    <source>
        <dbReference type="ARBA" id="ARBA00023187"/>
    </source>
</evidence>
<dbReference type="SUPFAM" id="SSF54928">
    <property type="entry name" value="RNA-binding domain, RBD"/>
    <property type="match status" value="1"/>
</dbReference>
<dbReference type="GO" id="GO:0005846">
    <property type="term" value="C:nuclear cap binding complex"/>
    <property type="evidence" value="ECO:0007669"/>
    <property type="project" value="InterPro"/>
</dbReference>
<dbReference type="GO" id="GO:0005634">
    <property type="term" value="C:nucleus"/>
    <property type="evidence" value="ECO:0007669"/>
    <property type="project" value="UniProtKB-SubCell"/>
</dbReference>
<evidence type="ECO:0000256" key="4">
    <source>
        <dbReference type="ARBA" id="ARBA00022884"/>
    </source>
</evidence>
<evidence type="ECO:0000256" key="8">
    <source>
        <dbReference type="RuleBase" id="RU364036"/>
    </source>
</evidence>
<evidence type="ECO:0000256" key="9">
    <source>
        <dbReference type="SAM" id="Phobius"/>
    </source>
</evidence>
<keyword evidence="5 8" id="KW-0508">mRNA splicing</keyword>
<keyword evidence="6 8" id="KW-0539">Nucleus</keyword>
<organism evidence="11 12">
    <name type="scientific">Trifolium subterraneum</name>
    <name type="common">Subterranean clover</name>
    <dbReference type="NCBI Taxonomy" id="3900"/>
    <lineage>
        <taxon>Eukaryota</taxon>
        <taxon>Viridiplantae</taxon>
        <taxon>Streptophyta</taxon>
        <taxon>Embryophyta</taxon>
        <taxon>Tracheophyta</taxon>
        <taxon>Spermatophyta</taxon>
        <taxon>Magnoliopsida</taxon>
        <taxon>eudicotyledons</taxon>
        <taxon>Gunneridae</taxon>
        <taxon>Pentapetalae</taxon>
        <taxon>rosids</taxon>
        <taxon>fabids</taxon>
        <taxon>Fabales</taxon>
        <taxon>Fabaceae</taxon>
        <taxon>Papilionoideae</taxon>
        <taxon>50 kb inversion clade</taxon>
        <taxon>NPAAA clade</taxon>
        <taxon>Hologalegina</taxon>
        <taxon>IRL clade</taxon>
        <taxon>Trifolieae</taxon>
        <taxon>Trifolium</taxon>
    </lineage>
</organism>
<dbReference type="PROSITE" id="PS50102">
    <property type="entry name" value="RRM"/>
    <property type="match status" value="1"/>
</dbReference>
<dbReference type="AlphaFoldDB" id="A0A2Z6MAP9"/>
<dbReference type="InterPro" id="IPR027157">
    <property type="entry name" value="NCBP2"/>
</dbReference>
<comment type="similarity">
    <text evidence="2 8">Belongs to the RRM NCBP2 family.</text>
</comment>
<dbReference type="Proteomes" id="UP000242715">
    <property type="component" value="Unassembled WGS sequence"/>
</dbReference>
<accession>A0A2Z6MAP9</accession>
<dbReference type="InterPro" id="IPR012677">
    <property type="entry name" value="Nucleotide-bd_a/b_plait_sf"/>
</dbReference>
<dbReference type="PANTHER" id="PTHR18847:SF0">
    <property type="entry name" value="NUCLEAR CAP-BINDING PROTEIN SUBUNIT 2"/>
    <property type="match status" value="1"/>
</dbReference>
<dbReference type="OrthoDB" id="201398at2759"/>
<proteinExistence type="inferred from homology"/>
<keyword evidence="3 8" id="KW-0507">mRNA processing</keyword>
<dbReference type="EMBL" id="DF973347">
    <property type="protein sequence ID" value="GAU27113.1"/>
    <property type="molecule type" value="Genomic_DNA"/>
</dbReference>
<sequence>MASLFKDPAKISAYRDRRFPGNQEEFEHALITSTTVYVGNMSFYTTEEQIYELFSRAGEIKKIIMGLDKNTKTPCGFCFVLYYSREDTEDACKYISGTILDDRPIRVDFDWGFQDGRQWGRGRSGGQMVDMVVAMVMVVVMVMVAPVGMVEITLGRDTETMIATTHTSPQKDHQIMNLGGTLTMNLDRKKIHDFGRVVILTMMRKMIEKDGVNPNVILNEADIH</sequence>
<gene>
    <name evidence="11" type="ORF">TSUD_104220</name>
</gene>
<dbReference type="Pfam" id="PF00076">
    <property type="entry name" value="RRM_1"/>
    <property type="match status" value="1"/>
</dbReference>
<dbReference type="SMART" id="SM00360">
    <property type="entry name" value="RRM"/>
    <property type="match status" value="1"/>
</dbReference>
<dbReference type="InterPro" id="IPR034148">
    <property type="entry name" value="NCBP2_RRM"/>
</dbReference>
<name>A0A2Z6MAP9_TRISU</name>
<feature type="domain" description="RRM" evidence="10">
    <location>
        <begin position="34"/>
        <end position="112"/>
    </location>
</feature>
<evidence type="ECO:0000256" key="6">
    <source>
        <dbReference type="ARBA" id="ARBA00023242"/>
    </source>
</evidence>
<dbReference type="GO" id="GO:0000339">
    <property type="term" value="F:RNA cap binding"/>
    <property type="evidence" value="ECO:0007669"/>
    <property type="project" value="InterPro"/>
</dbReference>
<dbReference type="InterPro" id="IPR000504">
    <property type="entry name" value="RRM_dom"/>
</dbReference>